<protein>
    <submittedName>
        <fullName evidence="1">CotS family spore coat protein</fullName>
    </submittedName>
</protein>
<dbReference type="InterPro" id="IPR014255">
    <property type="entry name" value="Spore_coat_CotS"/>
</dbReference>
<proteinExistence type="predicted"/>
<keyword evidence="2" id="KW-1185">Reference proteome</keyword>
<evidence type="ECO:0000313" key="1">
    <source>
        <dbReference type="EMBL" id="TCT13946.1"/>
    </source>
</evidence>
<dbReference type="InterPro" id="IPR011009">
    <property type="entry name" value="Kinase-like_dom_sf"/>
</dbReference>
<keyword evidence="1" id="KW-0946">Virion</keyword>
<dbReference type="RefSeq" id="WP_165878552.1">
    <property type="nucleotide sequence ID" value="NZ_SMAL01000007.1"/>
</dbReference>
<dbReference type="PANTHER" id="PTHR39179">
    <property type="entry name" value="SPORE COAT PROTEIN I"/>
    <property type="match status" value="1"/>
</dbReference>
<dbReference type="PANTHER" id="PTHR39179:SF1">
    <property type="entry name" value="SPORE COAT PROTEIN I"/>
    <property type="match status" value="1"/>
</dbReference>
<sequence length="330" mass="39373">MIENINKIVENYGFKVKNYYRGRGAHICETNKGVKLLKEMETTVNRTWFEFYVKKHLIEKGFTDVDQFNLVEDKPFYELNDKKYILKDWCTGRECNLYDEKETIQAVENLAKIHKGLQNVSFPEHSVVYSNLGDLTYNLKRHTNELKKVRKYIRNKSHWSEFDILFLKNYSYYYSKAKESINGFEVSDYNSLVKDAQSKGQVCHGQYTQHNVLLTNSSTMTVNFEKSCLDLQIMDLYHFIRKVMEKNNWNANYGMKMIEAYNKVNSLDQDGLEILYFTLLYPEKFWKIANYYFNTRKAWEPKLSLEKLQKIITQKETKHEFLSMLEKSCK</sequence>
<dbReference type="AlphaFoldDB" id="A0A4R3MK49"/>
<dbReference type="EMBL" id="SMAL01000007">
    <property type="protein sequence ID" value="TCT13946.1"/>
    <property type="molecule type" value="Genomic_DNA"/>
</dbReference>
<accession>A0A4R3MK49</accession>
<dbReference type="NCBIfam" id="TIGR02906">
    <property type="entry name" value="spore_CotS"/>
    <property type="match status" value="1"/>
</dbReference>
<dbReference type="Gene3D" id="3.90.1200.10">
    <property type="match status" value="1"/>
</dbReference>
<comment type="caution">
    <text evidence="1">The sequence shown here is derived from an EMBL/GenBank/DDBJ whole genome shotgun (WGS) entry which is preliminary data.</text>
</comment>
<dbReference type="SUPFAM" id="SSF56112">
    <property type="entry name" value="Protein kinase-like (PK-like)"/>
    <property type="match status" value="1"/>
</dbReference>
<reference evidence="1 2" key="1">
    <citation type="submission" date="2019-03" db="EMBL/GenBank/DDBJ databases">
        <title>Genomic Encyclopedia of Type Strains, Phase IV (KMG-IV): sequencing the most valuable type-strain genomes for metagenomic binning, comparative biology and taxonomic classification.</title>
        <authorList>
            <person name="Goeker M."/>
        </authorList>
    </citation>
    <scope>NUCLEOTIDE SEQUENCE [LARGE SCALE GENOMIC DNA]</scope>
    <source>
        <strain evidence="1 2">DSM 24629</strain>
    </source>
</reference>
<dbReference type="Proteomes" id="UP000294902">
    <property type="component" value="Unassembled WGS sequence"/>
</dbReference>
<name>A0A4R3MK49_9FIRM</name>
<keyword evidence="1" id="KW-0167">Capsid protein</keyword>
<organism evidence="1 2">
    <name type="scientific">Natranaerovirga pectinivora</name>
    <dbReference type="NCBI Taxonomy" id="682400"/>
    <lineage>
        <taxon>Bacteria</taxon>
        <taxon>Bacillati</taxon>
        <taxon>Bacillota</taxon>
        <taxon>Clostridia</taxon>
        <taxon>Lachnospirales</taxon>
        <taxon>Natranaerovirgaceae</taxon>
        <taxon>Natranaerovirga</taxon>
    </lineage>
</organism>
<dbReference type="InterPro" id="IPR047175">
    <property type="entry name" value="CotS-like"/>
</dbReference>
<evidence type="ECO:0000313" key="2">
    <source>
        <dbReference type="Proteomes" id="UP000294902"/>
    </source>
</evidence>
<gene>
    <name evidence="1" type="ORF">EDC18_10715</name>
</gene>
<dbReference type="Gene3D" id="3.30.200.20">
    <property type="entry name" value="Phosphorylase Kinase, domain 1"/>
    <property type="match status" value="1"/>
</dbReference>
<dbReference type="GO" id="GO:0042601">
    <property type="term" value="C:endospore-forming forespore"/>
    <property type="evidence" value="ECO:0007669"/>
    <property type="project" value="TreeGrafter"/>
</dbReference>